<feature type="transmembrane region" description="Helical" evidence="6">
    <location>
        <begin position="260"/>
        <end position="277"/>
    </location>
</feature>
<evidence type="ECO:0000256" key="4">
    <source>
        <dbReference type="ARBA" id="ARBA00022989"/>
    </source>
</evidence>
<dbReference type="CDD" id="cd13128">
    <property type="entry name" value="MATE_Wzx_like"/>
    <property type="match status" value="1"/>
</dbReference>
<dbReference type="HOGENOM" id="CLU_022017_7_3_2"/>
<dbReference type="AlphaFoldDB" id="A0A0E3PGE0"/>
<evidence type="ECO:0000256" key="3">
    <source>
        <dbReference type="ARBA" id="ARBA00022692"/>
    </source>
</evidence>
<feature type="transmembrane region" description="Helical" evidence="6">
    <location>
        <begin position="444"/>
        <end position="464"/>
    </location>
</feature>
<organism evidence="7 8">
    <name type="scientific">Methanosarcina siciliae HI350</name>
    <dbReference type="NCBI Taxonomy" id="1434119"/>
    <lineage>
        <taxon>Archaea</taxon>
        <taxon>Methanobacteriati</taxon>
        <taxon>Methanobacteriota</taxon>
        <taxon>Stenosarchaea group</taxon>
        <taxon>Methanomicrobia</taxon>
        <taxon>Methanosarcinales</taxon>
        <taxon>Methanosarcinaceae</taxon>
        <taxon>Methanosarcina</taxon>
    </lineage>
</organism>
<feature type="transmembrane region" description="Helical" evidence="6">
    <location>
        <begin position="12"/>
        <end position="32"/>
    </location>
</feature>
<dbReference type="Pfam" id="PF13440">
    <property type="entry name" value="Polysacc_synt_3"/>
    <property type="match status" value="1"/>
</dbReference>
<feature type="transmembrane region" description="Helical" evidence="6">
    <location>
        <begin position="150"/>
        <end position="169"/>
    </location>
</feature>
<feature type="transmembrane region" description="Helical" evidence="6">
    <location>
        <begin position="175"/>
        <end position="197"/>
    </location>
</feature>
<keyword evidence="5 6" id="KW-0472">Membrane</keyword>
<dbReference type="Proteomes" id="UP000033092">
    <property type="component" value="Chromosome"/>
</dbReference>
<feature type="transmembrane region" description="Helical" evidence="6">
    <location>
        <begin position="237"/>
        <end position="254"/>
    </location>
</feature>
<feature type="transmembrane region" description="Helical" evidence="6">
    <location>
        <begin position="386"/>
        <end position="407"/>
    </location>
</feature>
<feature type="transmembrane region" description="Helical" evidence="6">
    <location>
        <begin position="298"/>
        <end position="318"/>
    </location>
</feature>
<dbReference type="RefSeq" id="WP_148705884.1">
    <property type="nucleotide sequence ID" value="NZ_CP009507.1"/>
</dbReference>
<evidence type="ECO:0000313" key="8">
    <source>
        <dbReference type="Proteomes" id="UP000033092"/>
    </source>
</evidence>
<feature type="transmembrane region" description="Helical" evidence="6">
    <location>
        <begin position="361"/>
        <end position="380"/>
    </location>
</feature>
<protein>
    <submittedName>
        <fullName evidence="7">Membrane protein involved in the export of O-antigen, teichoic acid lipoteichoic acids</fullName>
    </submittedName>
</protein>
<gene>
    <name evidence="7" type="ORF">MSSIH_3109</name>
</gene>
<evidence type="ECO:0000256" key="2">
    <source>
        <dbReference type="ARBA" id="ARBA00022475"/>
    </source>
</evidence>
<proteinExistence type="predicted"/>
<dbReference type="EMBL" id="CP009507">
    <property type="protein sequence ID" value="AKB33799.1"/>
    <property type="molecule type" value="Genomic_DNA"/>
</dbReference>
<dbReference type="PANTHER" id="PTHR30250">
    <property type="entry name" value="PST FAMILY PREDICTED COLANIC ACID TRANSPORTER"/>
    <property type="match status" value="1"/>
</dbReference>
<feature type="transmembrane region" description="Helical" evidence="6">
    <location>
        <begin position="330"/>
        <end position="349"/>
    </location>
</feature>
<name>A0A0E3PGE0_9EURY</name>
<feature type="transmembrane region" description="Helical" evidence="6">
    <location>
        <begin position="123"/>
        <end position="143"/>
    </location>
</feature>
<dbReference type="GO" id="GO:0005886">
    <property type="term" value="C:plasma membrane"/>
    <property type="evidence" value="ECO:0007669"/>
    <property type="project" value="UniProtKB-SubCell"/>
</dbReference>
<reference evidence="7 8" key="1">
    <citation type="submission" date="2014-07" db="EMBL/GenBank/DDBJ databases">
        <title>Methanogenic archaea and the global carbon cycle.</title>
        <authorList>
            <person name="Henriksen J.R."/>
            <person name="Luke J."/>
            <person name="Reinhart S."/>
            <person name="Benedict M.N."/>
            <person name="Youngblut N.D."/>
            <person name="Metcalf M.E."/>
            <person name="Whitaker R.J."/>
            <person name="Metcalf W.W."/>
        </authorList>
    </citation>
    <scope>NUCLEOTIDE SEQUENCE [LARGE SCALE GENOMIC DNA]</scope>
    <source>
        <strain evidence="7 8">HI350</strain>
    </source>
</reference>
<dbReference type="InterPro" id="IPR050833">
    <property type="entry name" value="Poly_Biosynth_Transport"/>
</dbReference>
<feature type="transmembrane region" description="Helical" evidence="6">
    <location>
        <begin position="419"/>
        <end position="438"/>
    </location>
</feature>
<dbReference type="PATRIC" id="fig|1434119.4.peg.4049"/>
<evidence type="ECO:0000256" key="6">
    <source>
        <dbReference type="SAM" id="Phobius"/>
    </source>
</evidence>
<keyword evidence="3 6" id="KW-0812">Transmembrane</keyword>
<feature type="transmembrane region" description="Helical" evidence="6">
    <location>
        <begin position="52"/>
        <end position="70"/>
    </location>
</feature>
<accession>A0A0E3PGE0</accession>
<comment type="subcellular location">
    <subcellularLocation>
        <location evidence="1">Cell membrane</location>
        <topology evidence="1">Multi-pass membrane protein</topology>
    </subcellularLocation>
</comment>
<evidence type="ECO:0000256" key="5">
    <source>
        <dbReference type="ARBA" id="ARBA00023136"/>
    </source>
</evidence>
<keyword evidence="4 6" id="KW-1133">Transmembrane helix</keyword>
<dbReference type="GeneID" id="41607276"/>
<dbReference type="KEGG" id="msz:MSSIH_3109"/>
<evidence type="ECO:0000256" key="1">
    <source>
        <dbReference type="ARBA" id="ARBA00004651"/>
    </source>
</evidence>
<keyword evidence="2" id="KW-1003">Cell membrane</keyword>
<sequence length="493" mass="54853">MAYDKFIKDVGLIGITQVLTTLGAFFLLPIITKTLGSYDYGIWSQINVTVSLLTPFALLGLSMSIVRFMSAEKDVNVIRETFYSVLFFVALTSMLISILVFVISDWLASFLFQDINTSYFIKIGSFLIFFSALNQITMFYFRIFRQISKYAFLSIFNSFGGLVLILILVKMGFGLFGVISAALLVQLFVIVVGILLITSQIGFSVPKFTYLHSHLKYGLPLAPNSAVRWITSSSDKYILGFFMGLNAVGIYAAAYAIGNIISFFVSPIQLMLFPTLSKAYDMQNLSEVNGYLEYSLKYFLLFAIPSAFGISVLAKPILRMMTTAEFVSGSIVIPFVAFGIIFEGVYQISINVTHLVKKTQYNIVFLSIGAISNLLLNIILIPIFGLVGAAVSTLIAYFLMCAVSVFFSQKYIQINIDWLLISKIILSSLLMALVVHTYNPETFIGIIIAIGLGFIIYCLLIILLKGVEIRELKSIIHALIPNNRAVEVSDKFQ</sequence>
<feature type="transmembrane region" description="Helical" evidence="6">
    <location>
        <begin position="82"/>
        <end position="103"/>
    </location>
</feature>
<evidence type="ECO:0000313" key="7">
    <source>
        <dbReference type="EMBL" id="AKB33799.1"/>
    </source>
</evidence>
<dbReference type="PANTHER" id="PTHR30250:SF11">
    <property type="entry name" value="O-ANTIGEN TRANSPORTER-RELATED"/>
    <property type="match status" value="1"/>
</dbReference>